<organism evidence="3 4">
    <name type="scientific">Ferrimonas marina</name>
    <dbReference type="NCBI Taxonomy" id="299255"/>
    <lineage>
        <taxon>Bacteria</taxon>
        <taxon>Pseudomonadati</taxon>
        <taxon>Pseudomonadota</taxon>
        <taxon>Gammaproteobacteria</taxon>
        <taxon>Alteromonadales</taxon>
        <taxon>Ferrimonadaceae</taxon>
        <taxon>Ferrimonas</taxon>
    </lineage>
</organism>
<dbReference type="RefSeq" id="WP_067655586.1">
    <property type="nucleotide sequence ID" value="NZ_FQXG01000003.1"/>
</dbReference>
<evidence type="ECO:0000256" key="1">
    <source>
        <dbReference type="SAM" id="MobiDB-lite"/>
    </source>
</evidence>
<dbReference type="AlphaFoldDB" id="A0A1M5U5B2"/>
<evidence type="ECO:0000313" key="3">
    <source>
        <dbReference type="EMBL" id="SHH58275.1"/>
    </source>
</evidence>
<reference evidence="3 4" key="1">
    <citation type="submission" date="2016-11" db="EMBL/GenBank/DDBJ databases">
        <authorList>
            <person name="Jaros S."/>
            <person name="Januszkiewicz K."/>
            <person name="Wedrychowicz H."/>
        </authorList>
    </citation>
    <scope>NUCLEOTIDE SEQUENCE [LARGE SCALE GENOMIC DNA]</scope>
    <source>
        <strain evidence="3 4">DSM 16917</strain>
    </source>
</reference>
<evidence type="ECO:0000259" key="2">
    <source>
        <dbReference type="Pfam" id="PF01507"/>
    </source>
</evidence>
<dbReference type="InterPro" id="IPR002500">
    <property type="entry name" value="PAPS_reduct_dom"/>
</dbReference>
<feature type="domain" description="Phosphoadenosine phosphosulphate reductase" evidence="2">
    <location>
        <begin position="168"/>
        <end position="280"/>
    </location>
</feature>
<protein>
    <submittedName>
        <fullName evidence="3">Phosphoadenosine phosphosulfate reductase family protein</fullName>
    </submittedName>
</protein>
<dbReference type="GO" id="GO:0003824">
    <property type="term" value="F:catalytic activity"/>
    <property type="evidence" value="ECO:0007669"/>
    <property type="project" value="InterPro"/>
</dbReference>
<dbReference type="Pfam" id="PF01507">
    <property type="entry name" value="PAPS_reduct"/>
    <property type="match status" value="1"/>
</dbReference>
<gene>
    <name evidence="3" type="ORF">SAMN02745129_2418</name>
</gene>
<proteinExistence type="predicted"/>
<dbReference type="Gene3D" id="3.40.50.620">
    <property type="entry name" value="HUPs"/>
    <property type="match status" value="1"/>
</dbReference>
<dbReference type="SUPFAM" id="SSF52402">
    <property type="entry name" value="Adenine nucleotide alpha hydrolases-like"/>
    <property type="match status" value="1"/>
</dbReference>
<accession>A0A1M5U5B2</accession>
<feature type="region of interest" description="Disordered" evidence="1">
    <location>
        <begin position="211"/>
        <end position="236"/>
    </location>
</feature>
<feature type="region of interest" description="Disordered" evidence="1">
    <location>
        <begin position="139"/>
        <end position="158"/>
    </location>
</feature>
<dbReference type="InterPro" id="IPR014729">
    <property type="entry name" value="Rossmann-like_a/b/a_fold"/>
</dbReference>
<sequence>MDSNTARTDAMDDRIITGLGNQLDLFQGDIIAQAPATPNVYFEAEDIELDYDLFIVCMSGKDSFACLFRLLEMGVPTSKIECWHHLVDGRETPGYFADWPHIESFLEKVCESMGIPLYYSWLMHGFKGEMLKKDSIPHPHKIQTPTGTLTLDRSRSKPNTRMMFPQQSADIRTRYCSGALKIDPARRAFTSQDRFIGQRVLFITGERRQESPGRSKYNQLEPHFNDTARGKNPRTPRFIDHWRPVLHFSEQQVWDILAKHKLIAPLPYRLGFGRSSCMACIFNHDRIWATIGHYWPERMQAIAEYEKQFGVSIHRNGKTVVERAAGVKPIDNLPPELVAQAVATDYTLPLFLDQGQDWELPLGAFSELSSGAV</sequence>
<dbReference type="STRING" id="299255.SAMN02745129_2418"/>
<evidence type="ECO:0000313" key="4">
    <source>
        <dbReference type="Proteomes" id="UP000184268"/>
    </source>
</evidence>
<keyword evidence="4" id="KW-1185">Reference proteome</keyword>
<dbReference type="EMBL" id="FQXG01000003">
    <property type="protein sequence ID" value="SHH58275.1"/>
    <property type="molecule type" value="Genomic_DNA"/>
</dbReference>
<dbReference type="Proteomes" id="UP000184268">
    <property type="component" value="Unassembled WGS sequence"/>
</dbReference>
<name>A0A1M5U5B2_9GAMM</name>